<organism evidence="2">
    <name type="scientific">Streltzoviella insularis</name>
    <dbReference type="NCBI Taxonomy" id="1206366"/>
    <lineage>
        <taxon>Eukaryota</taxon>
        <taxon>Metazoa</taxon>
        <taxon>Ecdysozoa</taxon>
        <taxon>Arthropoda</taxon>
        <taxon>Hexapoda</taxon>
        <taxon>Insecta</taxon>
        <taxon>Pterygota</taxon>
        <taxon>Neoptera</taxon>
        <taxon>Endopterygota</taxon>
        <taxon>Lepidoptera</taxon>
        <taxon>Glossata</taxon>
        <taxon>Ditrysia</taxon>
        <taxon>Cossoidea</taxon>
        <taxon>Cossidae</taxon>
        <taxon>Cossinae</taxon>
        <taxon>Streltzoviella</taxon>
    </lineage>
</organism>
<keyword evidence="1" id="KW-0472">Membrane</keyword>
<proteinExistence type="evidence at transcript level"/>
<evidence type="ECO:0000313" key="2">
    <source>
        <dbReference type="EMBL" id="QLI62079.1"/>
    </source>
</evidence>
<dbReference type="AlphaFoldDB" id="A0A7D5UMP3"/>
<name>A0A7D5UMP3_9NEOP</name>
<feature type="transmembrane region" description="Helical" evidence="1">
    <location>
        <begin position="48"/>
        <end position="67"/>
    </location>
</feature>
<keyword evidence="1" id="KW-1133">Transmembrane helix</keyword>
<keyword evidence="1" id="KW-0812">Transmembrane</keyword>
<keyword evidence="2" id="KW-0675">Receptor</keyword>
<protein>
    <submittedName>
        <fullName evidence="2">Odorant receptor 36</fullName>
    </submittedName>
</protein>
<evidence type="ECO:0000256" key="1">
    <source>
        <dbReference type="SAM" id="Phobius"/>
    </source>
</evidence>
<reference evidence="2" key="1">
    <citation type="journal article" date="2019" name="Sci. Rep.">
        <title>Antennal transcriptome analyses and olfactory protein identification in an important wood-boring moth pest, Streltzoviella insularis (Lepidoptera: Cossidae).</title>
        <authorList>
            <person name="Yang Y"/>
            <person name="Li W"/>
            <person name="Tao J Zong.S."/>
        </authorList>
    </citation>
    <scope>NUCLEOTIDE SEQUENCE</scope>
    <source>
        <tissue evidence="2">Antennae</tissue>
    </source>
</reference>
<accession>A0A7D5UMP3</accession>
<reference evidence="2" key="2">
    <citation type="submission" date="2020-04" db="EMBL/GenBank/DDBJ databases">
        <authorList>
            <person name="Yang Y."/>
        </authorList>
    </citation>
    <scope>NUCLEOTIDE SEQUENCE</scope>
    <source>
        <tissue evidence="2">Antennae</tissue>
    </source>
</reference>
<sequence length="90" mass="10518">MKVLKCLKNTYLDIKNHLQDDSFDSLLWLVNIMPSLAGFSLRRDKIAGMLITSLLFCIYIHLIMFLYEFLYEISALHILLLVDFYNTVGL</sequence>
<dbReference type="EMBL" id="MT386795">
    <property type="protein sequence ID" value="QLI62079.1"/>
    <property type="molecule type" value="mRNA"/>
</dbReference>